<evidence type="ECO:0000313" key="4">
    <source>
        <dbReference type="EMBL" id="SUO97261.1"/>
    </source>
</evidence>
<keyword evidence="2" id="KW-0472">Membrane</keyword>
<gene>
    <name evidence="4" type="primary">blc</name>
    <name evidence="4" type="ORF">NCTC13337_02316</name>
</gene>
<evidence type="ECO:0000313" key="5">
    <source>
        <dbReference type="Proteomes" id="UP000254601"/>
    </source>
</evidence>
<dbReference type="PANTHER" id="PTHR10612">
    <property type="entry name" value="APOLIPOPROTEIN D"/>
    <property type="match status" value="1"/>
</dbReference>
<dbReference type="GO" id="GO:0006950">
    <property type="term" value="P:response to stress"/>
    <property type="evidence" value="ECO:0007669"/>
    <property type="project" value="UniProtKB-ARBA"/>
</dbReference>
<dbReference type="InterPro" id="IPR002446">
    <property type="entry name" value="Lipocalin_bac"/>
</dbReference>
<dbReference type="SUPFAM" id="SSF50814">
    <property type="entry name" value="Lipocalins"/>
    <property type="match status" value="1"/>
</dbReference>
<name>A0A380N013_9GAMM</name>
<evidence type="ECO:0000259" key="3">
    <source>
        <dbReference type="Pfam" id="PF08212"/>
    </source>
</evidence>
<dbReference type="InterPro" id="IPR012674">
    <property type="entry name" value="Calycin"/>
</dbReference>
<reference evidence="4 5" key="1">
    <citation type="submission" date="2018-06" db="EMBL/GenBank/DDBJ databases">
        <authorList>
            <consortium name="Pathogen Informatics"/>
            <person name="Doyle S."/>
        </authorList>
    </citation>
    <scope>NUCLEOTIDE SEQUENCE [LARGE SCALE GENOMIC DNA]</scope>
    <source>
        <strain evidence="4 5">NCTC13337</strain>
    </source>
</reference>
<evidence type="ECO:0000256" key="2">
    <source>
        <dbReference type="PIRNR" id="PIRNR036893"/>
    </source>
</evidence>
<accession>A0A380N013</accession>
<dbReference type="RefSeq" id="WP_072577521.1">
    <property type="nucleotide sequence ID" value="NZ_LWHB01000194.1"/>
</dbReference>
<dbReference type="CDD" id="cd19438">
    <property type="entry name" value="lipocalin_Blc-like"/>
    <property type="match status" value="1"/>
</dbReference>
<dbReference type="InterPro" id="IPR000566">
    <property type="entry name" value="Lipocln_cytosolic_FA-bd_dom"/>
</dbReference>
<dbReference type="EMBL" id="UHIC01000001">
    <property type="protein sequence ID" value="SUO97261.1"/>
    <property type="molecule type" value="Genomic_DNA"/>
</dbReference>
<keyword evidence="5" id="KW-1185">Reference proteome</keyword>
<dbReference type="InterPro" id="IPR022272">
    <property type="entry name" value="Lipocalin_CS"/>
</dbReference>
<dbReference type="InterPro" id="IPR047202">
    <property type="entry name" value="Lipocalin_Blc-like_dom"/>
</dbReference>
<dbReference type="PROSITE" id="PS00213">
    <property type="entry name" value="LIPOCALIN"/>
    <property type="match status" value="1"/>
</dbReference>
<keyword evidence="2 4" id="KW-0449">Lipoprotein</keyword>
<dbReference type="Pfam" id="PF08212">
    <property type="entry name" value="Lipocalin_2"/>
    <property type="match status" value="1"/>
</dbReference>
<proteinExistence type="inferred from homology"/>
<keyword evidence="2" id="KW-0446">Lipid-binding</keyword>
<dbReference type="Proteomes" id="UP000254601">
    <property type="component" value="Unassembled WGS sequence"/>
</dbReference>
<dbReference type="PROSITE" id="PS51257">
    <property type="entry name" value="PROKAR_LIPOPROTEIN"/>
    <property type="match status" value="1"/>
</dbReference>
<protein>
    <recommendedName>
        <fullName evidence="2">Outer membrane lipoprotein Blc</fullName>
    </recommendedName>
</protein>
<organism evidence="4 5">
    <name type="scientific">Suttonella ornithocola</name>
    <dbReference type="NCBI Taxonomy" id="279832"/>
    <lineage>
        <taxon>Bacteria</taxon>
        <taxon>Pseudomonadati</taxon>
        <taxon>Pseudomonadota</taxon>
        <taxon>Gammaproteobacteria</taxon>
        <taxon>Cardiobacteriales</taxon>
        <taxon>Cardiobacteriaceae</taxon>
        <taxon>Suttonella</taxon>
    </lineage>
</organism>
<evidence type="ECO:0000256" key="1">
    <source>
        <dbReference type="ARBA" id="ARBA00006889"/>
    </source>
</evidence>
<dbReference type="PANTHER" id="PTHR10612:SF34">
    <property type="entry name" value="APOLIPOPROTEIN D"/>
    <property type="match status" value="1"/>
</dbReference>
<dbReference type="PRINTS" id="PR01171">
    <property type="entry name" value="BCTLIPOCALIN"/>
</dbReference>
<comment type="subunit">
    <text evidence="2">Homodimer.</text>
</comment>
<comment type="similarity">
    <text evidence="1 2">Belongs to the calycin superfamily. Lipocalin family.</text>
</comment>
<feature type="domain" description="Lipocalin/cytosolic fatty-acid binding" evidence="3">
    <location>
        <begin position="27"/>
        <end position="162"/>
    </location>
</feature>
<dbReference type="AlphaFoldDB" id="A0A380N013"/>
<dbReference type="GO" id="GO:0008289">
    <property type="term" value="F:lipid binding"/>
    <property type="evidence" value="ECO:0007669"/>
    <property type="project" value="UniProtKB-UniRule"/>
</dbReference>
<dbReference type="Gene3D" id="2.40.128.20">
    <property type="match status" value="1"/>
</dbReference>
<comment type="subcellular location">
    <subcellularLocation>
        <location evidence="2">Cell outer membrane</location>
    </subcellularLocation>
</comment>
<dbReference type="InterPro" id="IPR022271">
    <property type="entry name" value="Lipocalin_ApoD"/>
</dbReference>
<sequence>MKKFLAIIFVLLGACASHPPLDLVEKVDLERYIGRWYEIARLPHRFQEGCLQSQADYHRNEDGTIRVLNSCTTKDGEKSAKGLAKVVKNTGNAQLKVSFFRPFWGDYQIIALDKDYQSAMVGAPDRKYLWILSRIPDLDNATLNRYLEKARNQGFNIGELVYDSTK</sequence>
<comment type="function">
    <text evidence="2">Involved in the storage or transport of lipids necessary for membrane maintenance under stressful conditions. Displays a binding preference for lysophospholipids.</text>
</comment>
<dbReference type="PIRSF" id="PIRSF036893">
    <property type="entry name" value="Lipocalin_ApoD"/>
    <property type="match status" value="1"/>
</dbReference>
<dbReference type="OrthoDB" id="9793905at2"/>
<dbReference type="GO" id="GO:0009279">
    <property type="term" value="C:cell outer membrane"/>
    <property type="evidence" value="ECO:0007669"/>
    <property type="project" value="UniProtKB-SubCell"/>
</dbReference>
<keyword evidence="2" id="KW-0998">Cell outer membrane</keyword>